<reference evidence="1" key="1">
    <citation type="submission" date="2022-08" db="EMBL/GenBank/DDBJ databases">
        <title>Genome Sequence of Fusarium decemcellulare.</title>
        <authorList>
            <person name="Buettner E."/>
        </authorList>
    </citation>
    <scope>NUCLEOTIDE SEQUENCE</scope>
    <source>
        <strain evidence="1">Babe19</strain>
    </source>
</reference>
<comment type="caution">
    <text evidence="1">The sequence shown here is derived from an EMBL/GenBank/DDBJ whole genome shotgun (WGS) entry which is preliminary data.</text>
</comment>
<dbReference type="EMBL" id="JANRMS010000907">
    <property type="protein sequence ID" value="KAJ3532985.1"/>
    <property type="molecule type" value="Genomic_DNA"/>
</dbReference>
<evidence type="ECO:0000313" key="2">
    <source>
        <dbReference type="Proteomes" id="UP001148629"/>
    </source>
</evidence>
<protein>
    <submittedName>
        <fullName evidence="1">Uncharacterized protein</fullName>
    </submittedName>
</protein>
<keyword evidence="2" id="KW-1185">Reference proteome</keyword>
<evidence type="ECO:0000313" key="1">
    <source>
        <dbReference type="EMBL" id="KAJ3532985.1"/>
    </source>
</evidence>
<gene>
    <name evidence="1" type="ORF">NM208_g8186</name>
</gene>
<proteinExistence type="predicted"/>
<sequence length="684" mass="73413">MAPSDMPRANKAAKDVSFYTPIQEPPAGTAKDEKHSSLFSSVEIGPMKIHNRIVVSPMCQYSAADGHVTQWHESLVGSLATRGPGLIMMEAHAVSPEGRITPEDAGLWSDSHVSPLKRITEFSHSQGVKIGIQLQHAGRKASRTAPWLDRQAAWLDKSHGWPEKVISCGPDAMTHRAPIPREMTKDDIAALKESWLAAAKRAVKAGFDTIMFQASSGYLLHCFLSPVANRRGDEYGGSFENRIRLLLELVDLVRDHIPAHIPICVRIPATDNLEHLDNVPSWTLEEAMKLAKILVEAGVSFLDVSSGAIDLRQKMDYGEGYQVNLARFIKSAVAGSDIVVGVSGGITQGKQAQGILDSGSSDVVVVGRAFLKDPNLVWHWADQLGVKVHVASQPSAMSTAAQNLQISSLFAVDGIVAVITGGGSGLGRMITEALAVNGARKIYILGRRVEVLEECASKFPQVVVPLECDVTSKESLQKCADVVAAEAGFVNLLVCNAGMGGPETNQLNGSSTLDEFIESQWEHSVSSFTDTFKVNTTGYWYTTLAFLKLLHLGNERGNVQQKSQVIATCSTLGFSRLAPTARFAYGQSKAASTHLMKQLSTALVPYHIRTNMIAPGLFPTDMTSVMMSSVGAYTASKGIPEGRPGGSEDMAGMILFLASKAGAYLNGNILVCDGGRLAVVPGSY</sequence>
<name>A0ACC1S677_9HYPO</name>
<organism evidence="1 2">
    <name type="scientific">Fusarium decemcellulare</name>
    <dbReference type="NCBI Taxonomy" id="57161"/>
    <lineage>
        <taxon>Eukaryota</taxon>
        <taxon>Fungi</taxon>
        <taxon>Dikarya</taxon>
        <taxon>Ascomycota</taxon>
        <taxon>Pezizomycotina</taxon>
        <taxon>Sordariomycetes</taxon>
        <taxon>Hypocreomycetidae</taxon>
        <taxon>Hypocreales</taxon>
        <taxon>Nectriaceae</taxon>
        <taxon>Fusarium</taxon>
        <taxon>Fusarium decemcellulare species complex</taxon>
    </lineage>
</organism>
<accession>A0ACC1S677</accession>
<dbReference type="Proteomes" id="UP001148629">
    <property type="component" value="Unassembled WGS sequence"/>
</dbReference>